<organism evidence="1">
    <name type="scientific">uncultured Eubacteriales bacterium</name>
    <dbReference type="NCBI Taxonomy" id="172733"/>
    <lineage>
        <taxon>Bacteria</taxon>
        <taxon>Bacillati</taxon>
        <taxon>Bacillota</taxon>
        <taxon>Clostridia</taxon>
        <taxon>Eubacteriales</taxon>
        <taxon>environmental samples</taxon>
    </lineage>
</organism>
<accession>A0A212KLQ7</accession>
<protein>
    <submittedName>
        <fullName evidence="1">Putative selenium-dependent hydroxylase accessory protein YqeC</fullName>
    </submittedName>
</protein>
<gene>
    <name evidence="1" type="primary">yqeC</name>
    <name evidence="1" type="ORF">KL86CLO1_20033</name>
</gene>
<dbReference type="InterPro" id="IPR017587">
    <property type="entry name" value="YqeC"/>
</dbReference>
<reference evidence="1" key="1">
    <citation type="submission" date="2016-04" db="EMBL/GenBank/DDBJ databases">
        <authorList>
            <person name="Evans L.H."/>
            <person name="Alamgir A."/>
            <person name="Owens N."/>
            <person name="Weber N.D."/>
            <person name="Virtaneva K."/>
            <person name="Barbian K."/>
            <person name="Babar A."/>
            <person name="Rosenke K."/>
        </authorList>
    </citation>
    <scope>NUCLEOTIDE SEQUENCE</scope>
    <source>
        <strain evidence="1">86</strain>
    </source>
</reference>
<dbReference type="EMBL" id="FLUN01000002">
    <property type="protein sequence ID" value="SBW12588.1"/>
    <property type="molecule type" value="Genomic_DNA"/>
</dbReference>
<dbReference type="AlphaFoldDB" id="A0A212KLQ7"/>
<dbReference type="NCBIfam" id="TIGR03172">
    <property type="entry name" value="selenium cofactor biosynthesis protein YqeC"/>
    <property type="match status" value="1"/>
</dbReference>
<dbReference type="Pfam" id="PF19842">
    <property type="entry name" value="YqeC"/>
    <property type="match status" value="1"/>
</dbReference>
<evidence type="ECO:0000313" key="1">
    <source>
        <dbReference type="EMBL" id="SBW12588.1"/>
    </source>
</evidence>
<name>A0A212KLQ7_9FIRM</name>
<proteinExistence type="predicted"/>
<sequence>MGLWNTLGLDMERHRLVALVGGGGKTTSLYALAHEARQAGKTVIVTTTTHMVPHPSLFLTGTSERETLRGLLARYGIVTVGTLTREDKMTGAEDLSACKAEADVVLVEADGARLHPLKAPADHEPVVPAEADAVVALCGADCLGGSIQAVCHRPERVAALLDKPLDAVVTPADVARVLLSTRGGRKSVGDLPFRCILNKADTPERRAGAEKIAGLLAAQGVTAAITFYTEEEQGGLCWF</sequence>